<evidence type="ECO:0000313" key="3">
    <source>
        <dbReference type="EMBL" id="CAN91362.1"/>
    </source>
</evidence>
<gene>
    <name evidence="3" type="ordered locus">sce1205</name>
</gene>
<dbReference type="Proteomes" id="UP000002139">
    <property type="component" value="Chromosome"/>
</dbReference>
<sequence>MVLGWTVHRARWPVAITSLGRASAATLVWQLRGQRFVTAVVKATFGLVAEGTVTLGEPDPIVPGEVPDPSGVGLRAAGDLAPYLREADVLLTGHAEVPPTVAGEITVRLAVVQEGALRLDRWLALDGPAPGGEGQRRVRVDGMGPLSRRWPRREALLGAADPRRLEGVELEVPEGLDWAYFQAAPAEQRMEGLRGDEWVVLGGMFAQRPRLRTQLAGARAVARLFRREGRAPREGAALAMRADTLQIDADRRCCSVVWRGYTAVAGEDLAALRIVAGVELPGEPLRWVDPFAQESGRSATPSAVAPSRAVLPLPAAAAPVMEQVEDHPLEGTMVPLSARARRPATPFEAPSVLPPAPQPAGPAAPRAPRIQDHLLEGTMDPLSMRVRRPATPFEAPRELPPALPALLQAPAPADPSRPDVAAPPGPLLGLAAEPAGLGDAFLSAMAEAGALP</sequence>
<dbReference type="KEGG" id="scl:sce1205"/>
<evidence type="ECO:0000259" key="2">
    <source>
        <dbReference type="Pfam" id="PF09937"/>
    </source>
</evidence>
<keyword evidence="4" id="KW-1185">Reference proteome</keyword>
<feature type="region of interest" description="Disordered" evidence="1">
    <location>
        <begin position="346"/>
        <end position="366"/>
    </location>
</feature>
<protein>
    <recommendedName>
        <fullName evidence="2">DUF2169 domain-containing protein</fullName>
    </recommendedName>
</protein>
<proteinExistence type="predicted"/>
<dbReference type="Pfam" id="PF09937">
    <property type="entry name" value="DUF2169"/>
    <property type="match status" value="2"/>
</dbReference>
<reference evidence="3 4" key="1">
    <citation type="journal article" date="2007" name="Nat. Biotechnol.">
        <title>Complete genome sequence of the myxobacterium Sorangium cellulosum.</title>
        <authorList>
            <person name="Schneiker S."/>
            <person name="Perlova O."/>
            <person name="Kaiser O."/>
            <person name="Gerth K."/>
            <person name="Alici A."/>
            <person name="Altmeyer M.O."/>
            <person name="Bartels D."/>
            <person name="Bekel T."/>
            <person name="Beyer S."/>
            <person name="Bode E."/>
            <person name="Bode H.B."/>
            <person name="Bolten C.J."/>
            <person name="Choudhuri J.V."/>
            <person name="Doss S."/>
            <person name="Elnakady Y.A."/>
            <person name="Frank B."/>
            <person name="Gaigalat L."/>
            <person name="Goesmann A."/>
            <person name="Groeger C."/>
            <person name="Gross F."/>
            <person name="Jelsbak L."/>
            <person name="Jelsbak L."/>
            <person name="Kalinowski J."/>
            <person name="Kegler C."/>
            <person name="Knauber T."/>
            <person name="Konietzny S."/>
            <person name="Kopp M."/>
            <person name="Krause L."/>
            <person name="Krug D."/>
            <person name="Linke B."/>
            <person name="Mahmud T."/>
            <person name="Martinez-Arias R."/>
            <person name="McHardy A.C."/>
            <person name="Merai M."/>
            <person name="Meyer F."/>
            <person name="Mormann S."/>
            <person name="Munoz-Dorado J."/>
            <person name="Perez J."/>
            <person name="Pradella S."/>
            <person name="Rachid S."/>
            <person name="Raddatz G."/>
            <person name="Rosenau F."/>
            <person name="Rueckert C."/>
            <person name="Sasse F."/>
            <person name="Scharfe M."/>
            <person name="Schuster S.C."/>
            <person name="Suen G."/>
            <person name="Treuner-Lange A."/>
            <person name="Velicer G.J."/>
            <person name="Vorholter F.-J."/>
            <person name="Weissman K.J."/>
            <person name="Welch R.D."/>
            <person name="Wenzel S.C."/>
            <person name="Whitworth D.E."/>
            <person name="Wilhelm S."/>
            <person name="Wittmann C."/>
            <person name="Bloecker H."/>
            <person name="Puehler A."/>
            <person name="Mueller R."/>
        </authorList>
    </citation>
    <scope>NUCLEOTIDE SEQUENCE [LARGE SCALE GENOMIC DNA]</scope>
    <source>
        <strain evidence="4">So ce56</strain>
    </source>
</reference>
<name>A9F1G1_SORC5</name>
<feature type="compositionally biased region" description="Pro residues" evidence="1">
    <location>
        <begin position="352"/>
        <end position="362"/>
    </location>
</feature>
<dbReference type="EMBL" id="AM746676">
    <property type="protein sequence ID" value="CAN91362.1"/>
    <property type="molecule type" value="Genomic_DNA"/>
</dbReference>
<evidence type="ECO:0000256" key="1">
    <source>
        <dbReference type="SAM" id="MobiDB-lite"/>
    </source>
</evidence>
<feature type="domain" description="DUF2169" evidence="2">
    <location>
        <begin position="33"/>
        <end position="113"/>
    </location>
</feature>
<dbReference type="AlphaFoldDB" id="A9F1G1"/>
<dbReference type="HOGENOM" id="CLU_024124_0_0_7"/>
<dbReference type="InterPro" id="IPR018683">
    <property type="entry name" value="DUF2169"/>
</dbReference>
<feature type="domain" description="DUF2169" evidence="2">
    <location>
        <begin position="139"/>
        <end position="259"/>
    </location>
</feature>
<evidence type="ECO:0000313" key="4">
    <source>
        <dbReference type="Proteomes" id="UP000002139"/>
    </source>
</evidence>
<accession>A9F1G1</accession>
<dbReference type="STRING" id="448385.sce1205"/>
<dbReference type="eggNOG" id="COG5351">
    <property type="taxonomic scope" value="Bacteria"/>
</dbReference>
<organism evidence="3 4">
    <name type="scientific">Sorangium cellulosum (strain So ce56)</name>
    <name type="common">Polyangium cellulosum (strain So ce56)</name>
    <dbReference type="NCBI Taxonomy" id="448385"/>
    <lineage>
        <taxon>Bacteria</taxon>
        <taxon>Pseudomonadati</taxon>
        <taxon>Myxococcota</taxon>
        <taxon>Polyangia</taxon>
        <taxon>Polyangiales</taxon>
        <taxon>Polyangiaceae</taxon>
        <taxon>Sorangium</taxon>
    </lineage>
</organism>